<dbReference type="GO" id="GO:0004674">
    <property type="term" value="F:protein serine/threonine kinase activity"/>
    <property type="evidence" value="ECO:0007669"/>
    <property type="project" value="TreeGrafter"/>
</dbReference>
<dbReference type="OrthoDB" id="3778994at2"/>
<keyword evidence="2" id="KW-0472">Membrane</keyword>
<reference evidence="4 5" key="1">
    <citation type="submission" date="2018-05" db="EMBL/GenBank/DDBJ databases">
        <title>Genetic diversity of glacier-inhabiting Cryobacterium bacteria in China and description of Cryobacterium mengkeensis sp. nov. and Arthrobacter glacialis sp. nov.</title>
        <authorList>
            <person name="Liu Q."/>
            <person name="Xin Y.-H."/>
        </authorList>
    </citation>
    <scope>NUCLEOTIDE SEQUENCE [LARGE SCALE GENOMIC DNA]</scope>
    <source>
        <strain evidence="4 5">B7</strain>
    </source>
</reference>
<feature type="compositionally biased region" description="Gly residues" evidence="1">
    <location>
        <begin position="1"/>
        <end position="11"/>
    </location>
</feature>
<accession>A0A2V5IP09</accession>
<dbReference type="EMBL" id="QJVC01000009">
    <property type="protein sequence ID" value="PYI38329.1"/>
    <property type="molecule type" value="Genomic_DNA"/>
</dbReference>
<evidence type="ECO:0000256" key="1">
    <source>
        <dbReference type="SAM" id="MobiDB-lite"/>
    </source>
</evidence>
<dbReference type="GO" id="GO:0005524">
    <property type="term" value="F:ATP binding"/>
    <property type="evidence" value="ECO:0007669"/>
    <property type="project" value="InterPro"/>
</dbReference>
<dbReference type="Gene3D" id="1.10.510.10">
    <property type="entry name" value="Transferase(Phosphotransferase) domain 1"/>
    <property type="match status" value="1"/>
</dbReference>
<dbReference type="PANTHER" id="PTHR24361:SF613">
    <property type="entry name" value="NUCLEAR RECEPTOR-BINDING PROTEIN-RELATED"/>
    <property type="match status" value="1"/>
</dbReference>
<feature type="domain" description="Protein kinase" evidence="3">
    <location>
        <begin position="19"/>
        <end position="284"/>
    </location>
</feature>
<dbReference type="GO" id="GO:0005737">
    <property type="term" value="C:cytoplasm"/>
    <property type="evidence" value="ECO:0007669"/>
    <property type="project" value="TreeGrafter"/>
</dbReference>
<dbReference type="InterPro" id="IPR000719">
    <property type="entry name" value="Prot_kinase_dom"/>
</dbReference>
<keyword evidence="5" id="KW-1185">Reference proteome</keyword>
<proteinExistence type="predicted"/>
<evidence type="ECO:0000313" key="4">
    <source>
        <dbReference type="EMBL" id="PYI38329.1"/>
    </source>
</evidence>
<dbReference type="CDD" id="cd14014">
    <property type="entry name" value="STKc_PknB_like"/>
    <property type="match status" value="1"/>
</dbReference>
<keyword evidence="2" id="KW-0812">Transmembrane</keyword>
<dbReference type="AlphaFoldDB" id="A0A2V5IP09"/>
<comment type="caution">
    <text evidence="4">The sequence shown here is derived from an EMBL/GenBank/DDBJ whole genome shotgun (WGS) entry which is preliminary data.</text>
</comment>
<feature type="transmembrane region" description="Helical" evidence="2">
    <location>
        <begin position="351"/>
        <end position="372"/>
    </location>
</feature>
<keyword evidence="2" id="KW-1133">Transmembrane helix</keyword>
<dbReference type="SUPFAM" id="SSF56112">
    <property type="entry name" value="Protein kinase-like (PK-like)"/>
    <property type="match status" value="1"/>
</dbReference>
<evidence type="ECO:0000256" key="2">
    <source>
        <dbReference type="SAM" id="Phobius"/>
    </source>
</evidence>
<dbReference type="InterPro" id="IPR053235">
    <property type="entry name" value="Ser_Thr_kinase"/>
</dbReference>
<protein>
    <recommendedName>
        <fullName evidence="3">Protein kinase domain-containing protein</fullName>
    </recommendedName>
</protein>
<feature type="region of interest" description="Disordered" evidence="1">
    <location>
        <begin position="1"/>
        <end position="21"/>
    </location>
</feature>
<dbReference type="PANTHER" id="PTHR24361">
    <property type="entry name" value="MITOGEN-ACTIVATED KINASE KINASE KINASE"/>
    <property type="match status" value="1"/>
</dbReference>
<dbReference type="InterPro" id="IPR011009">
    <property type="entry name" value="Kinase-like_dom_sf"/>
</dbReference>
<evidence type="ECO:0000259" key="3">
    <source>
        <dbReference type="PROSITE" id="PS50011"/>
    </source>
</evidence>
<sequence>MDTFSHGGGVNGPPDIAHHDPVRCLGSGAQGQVWLMAPRDGSPPVAAKFVGPPGAPESGSSNGEPPRHNESYITQEWRLLTHFRHEHLIPLRQLVRDARGGQVLLMEHAAGGSLAQIVRERGPLSVGEAVTVLTPMGQVLAFLHGRGAVHGDVSPGNILLSAAGKPFLADFGFARMLGQEAQKVSGTPGFYSPGDMERSDASDVYALASVGWFLLTGRPAPPTRERLPMGTFVPEVPAELVAALEAGLLDDAFQRPSAAAFAQAVFRSAKAVPVALGNAVHPSVLPELMTRHEIHGKADRKRAKVFSFGWFRRKVRPSWRSAARGARPGSGMGMMWESRLGTVRRSRTKRVWVNGMLAIASVAVLGGALLTVSTLRGATRVESEPNDAGAVKLTTDARYSMEWAVGLPSEIMKGLKDQDPVKALQALAWTRSYALSNADEELLARINAPGSATLAADSVIVESLKEQGHSLSGLDIRISEASTDSLESLRSGGDSGSASDPATIAVRATITTSAFAELDGSGALVHRQAEEQLQQLKIIMTRVAERWAITEILDGG</sequence>
<dbReference type="PROSITE" id="PS50011">
    <property type="entry name" value="PROTEIN_KINASE_DOM"/>
    <property type="match status" value="1"/>
</dbReference>
<gene>
    <name evidence="4" type="ORF">CVS30_10370</name>
</gene>
<dbReference type="RefSeq" id="WP_110485274.1">
    <property type="nucleotide sequence ID" value="NZ_QJVC01000009.1"/>
</dbReference>
<dbReference type="Pfam" id="PF00069">
    <property type="entry name" value="Pkinase"/>
    <property type="match status" value="1"/>
</dbReference>
<name>A0A2V5IP09_9MICC</name>
<organism evidence="4 5">
    <name type="scientific">Arthrobacter psychrolactophilus</name>
    <dbReference type="NCBI Taxonomy" id="92442"/>
    <lineage>
        <taxon>Bacteria</taxon>
        <taxon>Bacillati</taxon>
        <taxon>Actinomycetota</taxon>
        <taxon>Actinomycetes</taxon>
        <taxon>Micrococcales</taxon>
        <taxon>Micrococcaceae</taxon>
        <taxon>Arthrobacter</taxon>
    </lineage>
</organism>
<feature type="region of interest" description="Disordered" evidence="1">
    <location>
        <begin position="44"/>
        <end position="69"/>
    </location>
</feature>
<dbReference type="Proteomes" id="UP000247980">
    <property type="component" value="Unassembled WGS sequence"/>
</dbReference>
<evidence type="ECO:0000313" key="5">
    <source>
        <dbReference type="Proteomes" id="UP000247980"/>
    </source>
</evidence>